<keyword evidence="1 2" id="KW-0378">Hydrolase</keyword>
<sequence length="239" mass="25480">MSKIWNRGFSITWLGHSAFEVLTPGGKTLLLDPWVSGNPKTPEDRRVIAKADVVCVSHAHGDHVGDVPDIATRTGAKVVCGFEVGEHLEAKGVKTCCGMGMGGTQRVEGLAFTMVNAVHSSSFDEPGRPHGGGEGGFVITLEDGTVLYFAGDTGPTMDMHLTRELYAPEIAFLPIGDHYTMGPREAAWATQALGVKWVLPMHWGTFGLLTGTPAALREELAKRKCDAQVLDLTPGVAVS</sequence>
<dbReference type="InterPro" id="IPR001279">
    <property type="entry name" value="Metallo-B-lactamas"/>
</dbReference>
<dbReference type="InterPro" id="IPR036866">
    <property type="entry name" value="RibonucZ/Hydroxyglut_hydro"/>
</dbReference>
<evidence type="ECO:0000313" key="5">
    <source>
        <dbReference type="Proteomes" id="UP000696931"/>
    </source>
</evidence>
<evidence type="ECO:0000256" key="2">
    <source>
        <dbReference type="HAMAP-Rule" id="MF_00457"/>
    </source>
</evidence>
<gene>
    <name evidence="4" type="ORF">HZA61_08335</name>
</gene>
<accession>A0A933W1X2</accession>
<dbReference type="GO" id="GO:0016787">
    <property type="term" value="F:hydrolase activity"/>
    <property type="evidence" value="ECO:0007669"/>
    <property type="project" value="UniProtKB-UniRule"/>
</dbReference>
<comment type="caution">
    <text evidence="4">The sequence shown here is derived from an EMBL/GenBank/DDBJ whole genome shotgun (WGS) entry which is preliminary data.</text>
</comment>
<comment type="similarity">
    <text evidence="2">Belongs to the UPF0173 family.</text>
</comment>
<proteinExistence type="inferred from homology"/>
<organism evidence="4 5">
    <name type="scientific">Eiseniibacteriota bacterium</name>
    <dbReference type="NCBI Taxonomy" id="2212470"/>
    <lineage>
        <taxon>Bacteria</taxon>
        <taxon>Candidatus Eiseniibacteriota</taxon>
    </lineage>
</organism>
<dbReference type="InterPro" id="IPR050114">
    <property type="entry name" value="UPF0173_UPF0282_UlaG_hydrolase"/>
</dbReference>
<evidence type="ECO:0000313" key="4">
    <source>
        <dbReference type="EMBL" id="MBI5169480.1"/>
    </source>
</evidence>
<dbReference type="Proteomes" id="UP000696931">
    <property type="component" value="Unassembled WGS sequence"/>
</dbReference>
<dbReference type="EMBL" id="JACRIW010000055">
    <property type="protein sequence ID" value="MBI5169480.1"/>
    <property type="molecule type" value="Genomic_DNA"/>
</dbReference>
<evidence type="ECO:0000259" key="3">
    <source>
        <dbReference type="SMART" id="SM00849"/>
    </source>
</evidence>
<dbReference type="SUPFAM" id="SSF56281">
    <property type="entry name" value="Metallo-hydrolase/oxidoreductase"/>
    <property type="match status" value="1"/>
</dbReference>
<evidence type="ECO:0000256" key="1">
    <source>
        <dbReference type="ARBA" id="ARBA00022801"/>
    </source>
</evidence>
<feature type="domain" description="Metallo-beta-lactamase" evidence="3">
    <location>
        <begin position="15"/>
        <end position="202"/>
    </location>
</feature>
<dbReference type="PANTHER" id="PTHR43546:SF3">
    <property type="entry name" value="UPF0173 METAL-DEPENDENT HYDROLASE MJ1163"/>
    <property type="match status" value="1"/>
</dbReference>
<dbReference type="AlphaFoldDB" id="A0A933W1X2"/>
<dbReference type="NCBIfam" id="NF001911">
    <property type="entry name" value="PRK00685.1"/>
    <property type="match status" value="1"/>
</dbReference>
<reference evidence="4" key="1">
    <citation type="submission" date="2020-07" db="EMBL/GenBank/DDBJ databases">
        <title>Huge and variable diversity of episymbiotic CPR bacteria and DPANN archaea in groundwater ecosystems.</title>
        <authorList>
            <person name="He C.Y."/>
            <person name="Keren R."/>
            <person name="Whittaker M."/>
            <person name="Farag I.F."/>
            <person name="Doudna J."/>
            <person name="Cate J.H.D."/>
            <person name="Banfield J.F."/>
        </authorList>
    </citation>
    <scope>NUCLEOTIDE SEQUENCE</scope>
    <source>
        <strain evidence="4">NC_groundwater_1813_Pr3_B-0.1um_71_17</strain>
    </source>
</reference>
<dbReference type="Pfam" id="PF12706">
    <property type="entry name" value="Lactamase_B_2"/>
    <property type="match status" value="1"/>
</dbReference>
<dbReference type="SMART" id="SM00849">
    <property type="entry name" value="Lactamase_B"/>
    <property type="match status" value="1"/>
</dbReference>
<dbReference type="HAMAP" id="MF_00457">
    <property type="entry name" value="UPF0173"/>
    <property type="match status" value="1"/>
</dbReference>
<dbReference type="InterPro" id="IPR022877">
    <property type="entry name" value="UPF0173"/>
</dbReference>
<protein>
    <recommendedName>
        <fullName evidence="2">UPF0173 metal-dependent hydrolase HZA61_08335</fullName>
    </recommendedName>
</protein>
<dbReference type="Gene3D" id="3.60.15.10">
    <property type="entry name" value="Ribonuclease Z/Hydroxyacylglutathione hydrolase-like"/>
    <property type="match status" value="1"/>
</dbReference>
<name>A0A933W1X2_UNCEI</name>
<dbReference type="PANTHER" id="PTHR43546">
    <property type="entry name" value="UPF0173 METAL-DEPENDENT HYDROLASE MJ1163-RELATED"/>
    <property type="match status" value="1"/>
</dbReference>